<dbReference type="NCBIfam" id="TIGR04474">
    <property type="entry name" value="tcm_partner"/>
    <property type="match status" value="1"/>
</dbReference>
<keyword evidence="2" id="KW-1185">Reference proteome</keyword>
<organism evidence="1 2">
    <name type="scientific">Thermogemmatispora aurantia</name>
    <dbReference type="NCBI Taxonomy" id="2045279"/>
    <lineage>
        <taxon>Bacteria</taxon>
        <taxon>Bacillati</taxon>
        <taxon>Chloroflexota</taxon>
        <taxon>Ktedonobacteria</taxon>
        <taxon>Thermogemmatisporales</taxon>
        <taxon>Thermogemmatisporaceae</taxon>
        <taxon>Thermogemmatispora</taxon>
    </lineage>
</organism>
<dbReference type="AlphaFoldDB" id="A0A5J4KH59"/>
<name>A0A5J4KH59_9CHLR</name>
<proteinExistence type="predicted"/>
<sequence>MLSYSTARFLRCEVLITFMHEEINRFLEADYRTKQQHYDSLFGTTAWQTITLDAPDIQTRQRRLHDLYRQQLLTVAGARYVRSFCMRNSKNTTDYFLFFATKHRRGMKEMKRAMWQVDPTGNFVFSDCTGMGQEFLLHNDDPAILAKEIYYHFRGKRVTVDDIEEFVIADTAFFKYKSSLSLLEEKGRIVVYGPEGRRKGTYKDPALQIYFR</sequence>
<dbReference type="EMBL" id="BKZV01000010">
    <property type="protein sequence ID" value="GER85767.1"/>
    <property type="molecule type" value="Genomic_DNA"/>
</dbReference>
<evidence type="ECO:0000313" key="1">
    <source>
        <dbReference type="EMBL" id="GER85767.1"/>
    </source>
</evidence>
<gene>
    <name evidence="1" type="ORF">KTAU_44010</name>
</gene>
<evidence type="ECO:0000313" key="2">
    <source>
        <dbReference type="Proteomes" id="UP000334820"/>
    </source>
</evidence>
<dbReference type="Proteomes" id="UP000334820">
    <property type="component" value="Unassembled WGS sequence"/>
</dbReference>
<reference evidence="1 2" key="1">
    <citation type="journal article" date="2019" name="Int. J. Syst. Evol. Microbiol.">
        <title>Thermogemmatispora aurantia sp. nov. and Thermogemmatispora argillosa sp. nov., within the class Ktedonobacteria, and emended description of the genus Thermogemmatispora.</title>
        <authorList>
            <person name="Zheng Y."/>
            <person name="Wang C.M."/>
            <person name="Sakai Y."/>
            <person name="Abe K."/>
            <person name="Yokota A."/>
            <person name="Yabe S."/>
        </authorList>
    </citation>
    <scope>NUCLEOTIDE SEQUENCE [LARGE SCALE GENOMIC DNA]</scope>
    <source>
        <strain evidence="1 2">A1-2</strain>
    </source>
</reference>
<accession>A0A5J4KH59</accession>
<comment type="caution">
    <text evidence="1">The sequence shown here is derived from an EMBL/GenBank/DDBJ whole genome shotgun (WGS) entry which is preliminary data.</text>
</comment>
<dbReference type="InterPro" id="IPR031009">
    <property type="entry name" value="Tcm_partner"/>
</dbReference>
<protein>
    <submittedName>
        <fullName evidence="1">Uncharacterized protein</fullName>
    </submittedName>
</protein>